<sequence length="849" mass="92788">MGRQAYLNRLALGRSPYELPENATGDPSNPVRRASNVYSDDYMQQYDARGHPVNPESKTLGRELRRAKNDILSTMGIVVSGEDRNTSPSDEQQKINQIATENDFGLVITTLDQLFVFFGTWWSSSLTGRIQTYKHYTHDALLDVIRSERGATGVLGFYFAGIPAWAVSSGLAIARDNPLKRVFATARDYLLDFTGHDKLSLGSRALFILTFSAVRSTVLLLSVEAYMYSLLQSLALVPPKSLPSAQLLTPFGEGSLLQMPSLPTEFSIVSIGGFIVRLLASPGVLTFLHAFYLRPNLEERIYRLIRRQLPKPMLADELSIRVAYDENLVDWVVPTLGRRSEEETRRARLPLLEDIKCELSVFQGWVFSLFGLFSNSASEPQAPDTLNQERIQNLRNSIESLQHELEEVQLRNNLAGETSDAALSRVSGALARTNAVEMTRLDLPTIAEDDQVTEELDLGINQVLTNENRISQSPGEMSSDYFSAMATLGRTSAASQNSISQSSLINAQPGDSPSSTTRDRHSSRANTLFSRPSSPDTSPPTSPRVRASLIHQSSDIITMQLELLGNRNRNTQNQTPTGNSPLPRMGRGTTGLRPPSTAMDRRSIADFLEALILSQAQQQASQSPLSTEHDGLSNTNTQTSSTTPEEMPAFEPIPRNPVQRSTNFNQPPPDLAEETPASNIPNLLPDGVEEPAEEEQDGQPSSLVGTTRNAGTRTTPGDQLPPIGSRLAGTHSLSGAHRVTLLSAHPVDSLASHLAAFISTIILSPIESLCLRSLAHSYLASHPSATVGASDLHPAGLWFGGNSWSDILAYSGRMILMRGMQAALRAGVWGFLVGSTMRIGRKFCGWGTL</sequence>
<feature type="compositionally biased region" description="Polar residues" evidence="2">
    <location>
        <begin position="698"/>
        <end position="717"/>
    </location>
</feature>
<evidence type="ECO:0000313" key="3">
    <source>
        <dbReference type="EMBL" id="KAJ5368368.1"/>
    </source>
</evidence>
<organism evidence="3 4">
    <name type="scientific">Penicillium cataractarum</name>
    <dbReference type="NCBI Taxonomy" id="2100454"/>
    <lineage>
        <taxon>Eukaryota</taxon>
        <taxon>Fungi</taxon>
        <taxon>Dikarya</taxon>
        <taxon>Ascomycota</taxon>
        <taxon>Pezizomycotina</taxon>
        <taxon>Eurotiomycetes</taxon>
        <taxon>Eurotiomycetidae</taxon>
        <taxon>Eurotiales</taxon>
        <taxon>Aspergillaceae</taxon>
        <taxon>Penicillium</taxon>
    </lineage>
</organism>
<evidence type="ECO:0000313" key="4">
    <source>
        <dbReference type="Proteomes" id="UP001147782"/>
    </source>
</evidence>
<accession>A0A9W9S2G7</accession>
<feature type="compositionally biased region" description="Acidic residues" evidence="2">
    <location>
        <begin position="687"/>
        <end position="697"/>
    </location>
</feature>
<comment type="caution">
    <text evidence="3">The sequence shown here is derived from an EMBL/GenBank/DDBJ whole genome shotgun (WGS) entry which is preliminary data.</text>
</comment>
<dbReference type="EMBL" id="JAPZBS010000007">
    <property type="protein sequence ID" value="KAJ5368368.1"/>
    <property type="molecule type" value="Genomic_DNA"/>
</dbReference>
<proteinExistence type="predicted"/>
<dbReference type="Proteomes" id="UP001147782">
    <property type="component" value="Unassembled WGS sequence"/>
</dbReference>
<feature type="compositionally biased region" description="Low complexity" evidence="2">
    <location>
        <begin position="493"/>
        <end position="508"/>
    </location>
</feature>
<dbReference type="OrthoDB" id="5383784at2759"/>
<dbReference type="AlphaFoldDB" id="A0A9W9S2G7"/>
<feature type="coiled-coil region" evidence="1">
    <location>
        <begin position="391"/>
        <end position="418"/>
    </location>
</feature>
<evidence type="ECO:0000256" key="1">
    <source>
        <dbReference type="SAM" id="Coils"/>
    </source>
</evidence>
<feature type="compositionally biased region" description="Low complexity" evidence="2">
    <location>
        <begin position="566"/>
        <end position="579"/>
    </location>
</feature>
<evidence type="ECO:0000256" key="2">
    <source>
        <dbReference type="SAM" id="MobiDB-lite"/>
    </source>
</evidence>
<feature type="region of interest" description="Disordered" evidence="2">
    <location>
        <begin position="493"/>
        <end position="545"/>
    </location>
</feature>
<feature type="region of interest" description="Disordered" evidence="2">
    <location>
        <begin position="618"/>
        <end position="729"/>
    </location>
</feature>
<keyword evidence="1" id="KW-0175">Coiled coil</keyword>
<name>A0A9W9S2G7_9EURO</name>
<dbReference type="RefSeq" id="XP_056553110.1">
    <property type="nucleotide sequence ID" value="XM_056701047.1"/>
</dbReference>
<protein>
    <submittedName>
        <fullName evidence="3">Uncharacterized protein</fullName>
    </submittedName>
</protein>
<gene>
    <name evidence="3" type="ORF">N7496_008128</name>
</gene>
<reference evidence="3" key="2">
    <citation type="journal article" date="2023" name="IMA Fungus">
        <title>Comparative genomic study of the Penicillium genus elucidates a diverse pangenome and 15 lateral gene transfer events.</title>
        <authorList>
            <person name="Petersen C."/>
            <person name="Sorensen T."/>
            <person name="Nielsen M.R."/>
            <person name="Sondergaard T.E."/>
            <person name="Sorensen J.L."/>
            <person name="Fitzpatrick D.A."/>
            <person name="Frisvad J.C."/>
            <person name="Nielsen K.L."/>
        </authorList>
    </citation>
    <scope>NUCLEOTIDE SEQUENCE</scope>
    <source>
        <strain evidence="3">IBT 29864</strain>
    </source>
</reference>
<reference evidence="3" key="1">
    <citation type="submission" date="2022-11" db="EMBL/GenBank/DDBJ databases">
        <authorList>
            <person name="Petersen C."/>
        </authorList>
    </citation>
    <scope>NUCLEOTIDE SEQUENCE</scope>
    <source>
        <strain evidence="3">IBT 29864</strain>
    </source>
</reference>
<dbReference type="GeneID" id="81440226"/>
<feature type="compositionally biased region" description="Low complexity" evidence="2">
    <location>
        <begin position="633"/>
        <end position="643"/>
    </location>
</feature>
<keyword evidence="4" id="KW-1185">Reference proteome</keyword>
<feature type="region of interest" description="Disordered" evidence="2">
    <location>
        <begin position="566"/>
        <end position="598"/>
    </location>
</feature>